<evidence type="ECO:0000313" key="2">
    <source>
        <dbReference type="Proteomes" id="UP001152795"/>
    </source>
</evidence>
<keyword evidence="2" id="KW-1185">Reference proteome</keyword>
<proteinExistence type="predicted"/>
<organism evidence="1 2">
    <name type="scientific">Paramuricea clavata</name>
    <name type="common">Red gorgonian</name>
    <name type="synonym">Violescent sea-whip</name>
    <dbReference type="NCBI Taxonomy" id="317549"/>
    <lineage>
        <taxon>Eukaryota</taxon>
        <taxon>Metazoa</taxon>
        <taxon>Cnidaria</taxon>
        <taxon>Anthozoa</taxon>
        <taxon>Octocorallia</taxon>
        <taxon>Malacalcyonacea</taxon>
        <taxon>Plexauridae</taxon>
        <taxon>Paramuricea</taxon>
    </lineage>
</organism>
<dbReference type="OrthoDB" id="5986912at2759"/>
<dbReference type="AlphaFoldDB" id="A0A7D9HMR0"/>
<accession>A0A7D9HMR0</accession>
<name>A0A7D9HMR0_PARCT</name>
<protein>
    <submittedName>
        <fullName evidence="1">Uncharacterized protein</fullName>
    </submittedName>
</protein>
<gene>
    <name evidence="1" type="ORF">PACLA_8A029501</name>
</gene>
<dbReference type="Proteomes" id="UP001152795">
    <property type="component" value="Unassembled WGS sequence"/>
</dbReference>
<dbReference type="EMBL" id="CACRXK020001017">
    <property type="protein sequence ID" value="CAB3986447.1"/>
    <property type="molecule type" value="Genomic_DNA"/>
</dbReference>
<comment type="caution">
    <text evidence="1">The sequence shown here is derived from an EMBL/GenBank/DDBJ whole genome shotgun (WGS) entry which is preliminary data.</text>
</comment>
<reference evidence="1" key="1">
    <citation type="submission" date="2020-04" db="EMBL/GenBank/DDBJ databases">
        <authorList>
            <person name="Alioto T."/>
            <person name="Alioto T."/>
            <person name="Gomez Garrido J."/>
        </authorList>
    </citation>
    <scope>NUCLEOTIDE SEQUENCE</scope>
    <source>
        <strain evidence="1">A484AB</strain>
    </source>
</reference>
<evidence type="ECO:0000313" key="1">
    <source>
        <dbReference type="EMBL" id="CAB3986447.1"/>
    </source>
</evidence>
<sequence>MVPTFHKLLTPKWPDLIKQQEHEAQSKLQQQKYFNTLQCAMPLKQIPQGTEVHISTHPENGVVKTSMEVHDSMKLILQLVLLNTTVFNWFHCQKNLSCKEKLVSQRIIIFLNSIYIQGPNEL</sequence>